<feature type="domain" description="Fibronectin type-III" evidence="19">
    <location>
        <begin position="294"/>
        <end position="390"/>
    </location>
</feature>
<dbReference type="InterPro" id="IPR013783">
    <property type="entry name" value="Ig-like_fold"/>
</dbReference>
<feature type="transmembrane region" description="Helical" evidence="16">
    <location>
        <begin position="398"/>
        <end position="423"/>
    </location>
</feature>
<feature type="non-terminal residue" evidence="21">
    <location>
        <position position="1"/>
    </location>
</feature>
<feature type="domain" description="Fibronectin type-III" evidence="19">
    <location>
        <begin position="183"/>
        <end position="293"/>
    </location>
</feature>
<keyword evidence="10 16" id="KW-1133">Transmembrane helix</keyword>
<dbReference type="InterPro" id="IPR013761">
    <property type="entry name" value="SAM/pointed_sf"/>
</dbReference>
<dbReference type="SUPFAM" id="SSF56112">
    <property type="entry name" value="Protein kinase-like (PK-like)"/>
    <property type="match status" value="1"/>
</dbReference>
<dbReference type="InterPro" id="IPR001090">
    <property type="entry name" value="Ephrin_rcpt_lig-bd_dom"/>
</dbReference>
<evidence type="ECO:0000256" key="1">
    <source>
        <dbReference type="ARBA" id="ARBA00004479"/>
    </source>
</evidence>
<keyword evidence="13 21" id="KW-0675">Receptor</keyword>
<dbReference type="FunFam" id="2.10.50.10:FF:000001">
    <property type="entry name" value="Ephrin type-A receptor 5"/>
    <property type="match status" value="1"/>
</dbReference>
<dbReference type="SMART" id="SM00060">
    <property type="entry name" value="FN3"/>
    <property type="match status" value="2"/>
</dbReference>
<evidence type="ECO:0000256" key="14">
    <source>
        <dbReference type="ARBA" id="ARBA00051243"/>
    </source>
</evidence>
<evidence type="ECO:0000256" key="6">
    <source>
        <dbReference type="ARBA" id="ARBA00022737"/>
    </source>
</evidence>
<dbReference type="InterPro" id="IPR011009">
    <property type="entry name" value="Kinase-like_dom_sf"/>
</dbReference>
<evidence type="ECO:0000256" key="3">
    <source>
        <dbReference type="ARBA" id="ARBA00022679"/>
    </source>
</evidence>
<dbReference type="FunFam" id="1.10.150.50:FF:000001">
    <property type="entry name" value="Ephrin type-A receptor 5"/>
    <property type="match status" value="1"/>
</dbReference>
<evidence type="ECO:0000256" key="5">
    <source>
        <dbReference type="ARBA" id="ARBA00022729"/>
    </source>
</evidence>
<evidence type="ECO:0000256" key="11">
    <source>
        <dbReference type="ARBA" id="ARBA00023136"/>
    </source>
</evidence>
<dbReference type="FunFam" id="2.60.40.10:FF:000059">
    <property type="entry name" value="Ephrin type-A receptor 6"/>
    <property type="match status" value="1"/>
</dbReference>
<dbReference type="Gene3D" id="2.60.40.1770">
    <property type="entry name" value="ephrin a2 ectodomain"/>
    <property type="match status" value="1"/>
</dbReference>
<keyword evidence="8" id="KW-0418">Kinase</keyword>
<reference evidence="21" key="1">
    <citation type="submission" date="2023-04" db="EMBL/GenBank/DDBJ databases">
        <title>Chromosome-level genome of Chaenocephalus aceratus.</title>
        <authorList>
            <person name="Park H."/>
        </authorList>
    </citation>
    <scope>NUCLEOTIDE SEQUENCE</scope>
    <source>
        <strain evidence="21">DE</strain>
        <tissue evidence="21">Muscle</tissue>
    </source>
</reference>
<dbReference type="InterPro" id="IPR003961">
    <property type="entry name" value="FN3_dom"/>
</dbReference>
<dbReference type="InterPro" id="IPR036116">
    <property type="entry name" value="FN3_sf"/>
</dbReference>
<comment type="caution">
    <text evidence="21">The sequence shown here is derived from an EMBL/GenBank/DDBJ whole genome shotgun (WGS) entry which is preliminary data.</text>
</comment>
<comment type="catalytic activity">
    <reaction evidence="14">
        <text>L-tyrosyl-[protein] + ATP = O-phospho-L-tyrosyl-[protein] + ADP + H(+)</text>
        <dbReference type="Rhea" id="RHEA:10596"/>
        <dbReference type="Rhea" id="RHEA-COMP:10136"/>
        <dbReference type="Rhea" id="RHEA-COMP:20101"/>
        <dbReference type="ChEBI" id="CHEBI:15378"/>
        <dbReference type="ChEBI" id="CHEBI:30616"/>
        <dbReference type="ChEBI" id="CHEBI:46858"/>
        <dbReference type="ChEBI" id="CHEBI:61978"/>
        <dbReference type="ChEBI" id="CHEBI:456216"/>
        <dbReference type="EC" id="2.7.10.1"/>
    </reaction>
</comment>
<dbReference type="SUPFAM" id="SSF49785">
    <property type="entry name" value="Galactose-binding domain-like"/>
    <property type="match status" value="1"/>
</dbReference>
<evidence type="ECO:0000259" key="17">
    <source>
        <dbReference type="PROSITE" id="PS50011"/>
    </source>
</evidence>
<sequence length="792" mass="87644">VDTVAADFLRRKGGERKFNVKTLRLGPLSKRGFYLAFQAQGACMALLSVRVFFKKCPPLVSALSSFPETVPRTLVQEAQGVCVEHSAQQGPRPRPPKLFCGEDGQWVGQPTTSCACMPGYEPFEGQTRCTACPPAQFKSSAEGQCKGCPGFSQATIAGASVCACLSGYLRAESDTPDTLCTRPPSAPRAVLSQINDTTLSLQWNEPLDNGGRTDLSYAIRCSFCRSPKGPCLSCGDSVSYRPEQQGLLGRRVEVWGLLPQTTYSFTVQSLNGVSHVSSKDPASGSVNITTSHNVPSLVSVIRKSDSTESSLTLHWSVSAQLHYTILRYQVRYCEKERRSEDQCHYTESNKNQAVLTDLRRATQYEVQVRAHTKGGYGSFSPAAFFRTLPDSHDSAAQFLVPGILIAVGMLLLVTFVLVAAYCIRRHSRVKDPELSDKNSQYLIGQGVKVYIDPFTYEDPNEAVREFAKEIDVSFVKIEEVIGAGEFGEVCRGRLKVPGKKENYVAIKTLKGGFTDKQRRDFLSEASIMGQFQHPNIIHLEGIITASCPVMILTEFMENGALDSFLRLNDSQFTPIQLENSSDPTYTSSLGGKIPIRWTAPEAIAFRKFTSASDVWSYGIVMWEVMSFGERPYWDMSNQDVINAIEQDYRLPPPPDCPTHLHQLMLDCWQKDRSARPRFADLVSALDKLIRNPASLKIVAQEGAGLSYPLLDQRAPLSLSACASVGEWLRAIKMERYEDSFLQAGFNLVDQLAQISTEDLLHMGVTLAGHQRKILSSIQTLTFRNKSTATVTF</sequence>
<evidence type="ECO:0000256" key="15">
    <source>
        <dbReference type="PROSITE-ProRule" id="PRU10141"/>
    </source>
</evidence>
<protein>
    <recommendedName>
        <fullName evidence="2">receptor protein-tyrosine kinase</fullName>
        <ecNumber evidence="2">2.7.10.1</ecNumber>
    </recommendedName>
</protein>
<keyword evidence="7 15" id="KW-0547">Nucleotide-binding</keyword>
<dbReference type="Gene3D" id="1.10.510.10">
    <property type="entry name" value="Transferase(Phosphotransferase) domain 1"/>
    <property type="match status" value="1"/>
</dbReference>
<organism evidence="21 22">
    <name type="scientific">Dissostichus eleginoides</name>
    <name type="common">Patagonian toothfish</name>
    <name type="synonym">Dissostichus amissus</name>
    <dbReference type="NCBI Taxonomy" id="100907"/>
    <lineage>
        <taxon>Eukaryota</taxon>
        <taxon>Metazoa</taxon>
        <taxon>Chordata</taxon>
        <taxon>Craniata</taxon>
        <taxon>Vertebrata</taxon>
        <taxon>Euteleostomi</taxon>
        <taxon>Actinopterygii</taxon>
        <taxon>Neopterygii</taxon>
        <taxon>Teleostei</taxon>
        <taxon>Neoteleostei</taxon>
        <taxon>Acanthomorphata</taxon>
        <taxon>Eupercaria</taxon>
        <taxon>Perciformes</taxon>
        <taxon>Notothenioidei</taxon>
        <taxon>Nototheniidae</taxon>
        <taxon>Dissostichus</taxon>
    </lineage>
</organism>
<name>A0AAD9EZ89_DISEL</name>
<dbReference type="PROSITE" id="PS00107">
    <property type="entry name" value="PROTEIN_KINASE_ATP"/>
    <property type="match status" value="1"/>
</dbReference>
<dbReference type="CDD" id="cd09554">
    <property type="entry name" value="SAM_EPH-B4"/>
    <property type="match status" value="1"/>
</dbReference>
<dbReference type="InterPro" id="IPR001245">
    <property type="entry name" value="Ser-Thr/Tyr_kinase_cat_dom"/>
</dbReference>
<dbReference type="Gene3D" id="3.30.200.20">
    <property type="entry name" value="Phosphorylase Kinase, domain 1"/>
    <property type="match status" value="1"/>
</dbReference>
<dbReference type="SUPFAM" id="SSF49265">
    <property type="entry name" value="Fibronectin type III"/>
    <property type="match status" value="1"/>
</dbReference>
<dbReference type="Gene3D" id="1.10.150.50">
    <property type="entry name" value="Transcription Factor, Ets-1"/>
    <property type="match status" value="1"/>
</dbReference>
<dbReference type="Pfam" id="PF14575">
    <property type="entry name" value="EphA2_TM"/>
    <property type="match status" value="1"/>
</dbReference>
<dbReference type="GO" id="GO:0030425">
    <property type="term" value="C:dendrite"/>
    <property type="evidence" value="ECO:0007669"/>
    <property type="project" value="TreeGrafter"/>
</dbReference>
<dbReference type="Gene3D" id="2.60.40.10">
    <property type="entry name" value="Immunoglobulins"/>
    <property type="match status" value="2"/>
</dbReference>
<evidence type="ECO:0000256" key="13">
    <source>
        <dbReference type="ARBA" id="ARBA00023170"/>
    </source>
</evidence>
<dbReference type="PROSITE" id="PS50011">
    <property type="entry name" value="PROTEIN_KINASE_DOM"/>
    <property type="match status" value="1"/>
</dbReference>
<evidence type="ECO:0000259" key="19">
    <source>
        <dbReference type="PROSITE" id="PS50853"/>
    </source>
</evidence>
<evidence type="ECO:0000256" key="4">
    <source>
        <dbReference type="ARBA" id="ARBA00022692"/>
    </source>
</evidence>
<dbReference type="FunFam" id="2.60.40.10:FF:000787">
    <property type="entry name" value="ephrin type-B receptor 4"/>
    <property type="match status" value="1"/>
</dbReference>
<evidence type="ECO:0000256" key="8">
    <source>
        <dbReference type="ARBA" id="ARBA00022777"/>
    </source>
</evidence>
<dbReference type="Pfam" id="PF07714">
    <property type="entry name" value="PK_Tyr_Ser-Thr"/>
    <property type="match status" value="2"/>
</dbReference>
<dbReference type="InterPro" id="IPR050449">
    <property type="entry name" value="Ephrin_rcpt_TKs"/>
</dbReference>
<dbReference type="InterPro" id="IPR008979">
    <property type="entry name" value="Galactose-bd-like_sf"/>
</dbReference>
<keyword evidence="22" id="KW-1185">Reference proteome</keyword>
<dbReference type="EMBL" id="JASDAP010000023">
    <property type="protein sequence ID" value="KAK1882576.1"/>
    <property type="molecule type" value="Genomic_DNA"/>
</dbReference>
<dbReference type="InterPro" id="IPR037636">
    <property type="entry name" value="EPH-B4_SAM"/>
</dbReference>
<dbReference type="Proteomes" id="UP001228049">
    <property type="component" value="Unassembled WGS sequence"/>
</dbReference>
<dbReference type="InterPro" id="IPR000719">
    <property type="entry name" value="Prot_kinase_dom"/>
</dbReference>
<dbReference type="FunFam" id="2.60.40.1770:FF:000003">
    <property type="entry name" value="ephrin type-B receptor 4"/>
    <property type="match status" value="1"/>
</dbReference>
<dbReference type="PROSITE" id="PS51550">
    <property type="entry name" value="EPH_LBD"/>
    <property type="match status" value="1"/>
</dbReference>
<dbReference type="GO" id="GO:0005524">
    <property type="term" value="F:ATP binding"/>
    <property type="evidence" value="ECO:0007669"/>
    <property type="project" value="UniProtKB-UniRule"/>
</dbReference>
<gene>
    <name evidence="21" type="ORF">KUDE01_023356</name>
</gene>
<dbReference type="Pfam" id="PF00536">
    <property type="entry name" value="SAM_1"/>
    <property type="match status" value="1"/>
</dbReference>
<evidence type="ECO:0000256" key="2">
    <source>
        <dbReference type="ARBA" id="ARBA00011902"/>
    </source>
</evidence>
<dbReference type="Pfam" id="PF01404">
    <property type="entry name" value="Ephrin_lbd"/>
    <property type="match status" value="1"/>
</dbReference>
<dbReference type="PANTHER" id="PTHR46877:SF19">
    <property type="entry name" value="RECEPTOR PROTEIN-TYROSINE KINASE"/>
    <property type="match status" value="1"/>
</dbReference>
<keyword evidence="4 16" id="KW-0812">Transmembrane</keyword>
<feature type="domain" description="SAM" evidence="18">
    <location>
        <begin position="719"/>
        <end position="783"/>
    </location>
</feature>
<dbReference type="AlphaFoldDB" id="A0AAD9EZ89"/>
<dbReference type="FunFam" id="3.30.200.20:FF:000001">
    <property type="entry name" value="Ephrin type-A receptor 5"/>
    <property type="match status" value="1"/>
</dbReference>
<keyword evidence="11 16" id="KW-0472">Membrane</keyword>
<keyword evidence="3" id="KW-0808">Transferase</keyword>
<dbReference type="Gene3D" id="2.10.50.10">
    <property type="entry name" value="Tumor Necrosis Factor Receptor, subunit A, domain 2"/>
    <property type="match status" value="1"/>
</dbReference>
<dbReference type="PROSITE" id="PS50853">
    <property type="entry name" value="FN3"/>
    <property type="match status" value="2"/>
</dbReference>
<dbReference type="Gene3D" id="2.60.120.260">
    <property type="entry name" value="Galactose-binding domain-like"/>
    <property type="match status" value="1"/>
</dbReference>
<dbReference type="PROSITE" id="PS50105">
    <property type="entry name" value="SAM_DOMAIN"/>
    <property type="match status" value="1"/>
</dbReference>
<keyword evidence="6" id="KW-0677">Repeat</keyword>
<keyword evidence="12" id="KW-0829">Tyrosine-protein kinase</keyword>
<feature type="domain" description="Eph LBD" evidence="20">
    <location>
        <begin position="1"/>
        <end position="61"/>
    </location>
</feature>
<evidence type="ECO:0000256" key="9">
    <source>
        <dbReference type="ARBA" id="ARBA00022840"/>
    </source>
</evidence>
<dbReference type="SUPFAM" id="SSF47769">
    <property type="entry name" value="SAM/Pointed domain"/>
    <property type="match status" value="1"/>
</dbReference>
<dbReference type="Pfam" id="PF00041">
    <property type="entry name" value="fn3"/>
    <property type="match status" value="2"/>
</dbReference>
<dbReference type="GO" id="GO:0007411">
    <property type="term" value="P:axon guidance"/>
    <property type="evidence" value="ECO:0007669"/>
    <property type="project" value="TreeGrafter"/>
</dbReference>
<dbReference type="SMART" id="SM00454">
    <property type="entry name" value="SAM"/>
    <property type="match status" value="1"/>
</dbReference>
<dbReference type="CDD" id="cd00063">
    <property type="entry name" value="FN3"/>
    <property type="match status" value="2"/>
</dbReference>
<evidence type="ECO:0000313" key="21">
    <source>
        <dbReference type="EMBL" id="KAK1882576.1"/>
    </source>
</evidence>
<evidence type="ECO:0000259" key="18">
    <source>
        <dbReference type="PROSITE" id="PS50105"/>
    </source>
</evidence>
<proteinExistence type="predicted"/>
<dbReference type="InterPro" id="IPR027936">
    <property type="entry name" value="Eph_TM"/>
</dbReference>
<evidence type="ECO:0000256" key="7">
    <source>
        <dbReference type="ARBA" id="ARBA00022741"/>
    </source>
</evidence>
<dbReference type="Pfam" id="PF25599">
    <property type="entry name" value="Ephrin_CRD"/>
    <property type="match status" value="1"/>
</dbReference>
<evidence type="ECO:0000259" key="20">
    <source>
        <dbReference type="PROSITE" id="PS51550"/>
    </source>
</evidence>
<dbReference type="PANTHER" id="PTHR46877">
    <property type="entry name" value="EPH RECEPTOR A5"/>
    <property type="match status" value="1"/>
</dbReference>
<evidence type="ECO:0000313" key="22">
    <source>
        <dbReference type="Proteomes" id="UP001228049"/>
    </source>
</evidence>
<dbReference type="GO" id="GO:0005005">
    <property type="term" value="F:transmembrane-ephrin receptor activity"/>
    <property type="evidence" value="ECO:0007669"/>
    <property type="project" value="TreeGrafter"/>
</dbReference>
<dbReference type="InterPro" id="IPR017441">
    <property type="entry name" value="Protein_kinase_ATP_BS"/>
</dbReference>
<evidence type="ECO:0000256" key="12">
    <source>
        <dbReference type="ARBA" id="ARBA00023137"/>
    </source>
</evidence>
<feature type="domain" description="Protein kinase" evidence="17">
    <location>
        <begin position="475"/>
        <end position="689"/>
    </location>
</feature>
<dbReference type="EC" id="2.7.10.1" evidence="2"/>
<accession>A0AAD9EZ89</accession>
<evidence type="ECO:0000256" key="10">
    <source>
        <dbReference type="ARBA" id="ARBA00022989"/>
    </source>
</evidence>
<evidence type="ECO:0000256" key="16">
    <source>
        <dbReference type="SAM" id="Phobius"/>
    </source>
</evidence>
<dbReference type="InterPro" id="IPR001426">
    <property type="entry name" value="Tyr_kinase_rcpt_V_CS"/>
</dbReference>
<keyword evidence="9 15" id="KW-0067">ATP-binding</keyword>
<dbReference type="FunFam" id="1.10.510.10:FF:000986">
    <property type="entry name" value="Protein tyrosine kinase 2aa"/>
    <property type="match status" value="1"/>
</dbReference>
<dbReference type="PROSITE" id="PS00791">
    <property type="entry name" value="RECEPTOR_TYR_KIN_V_2"/>
    <property type="match status" value="1"/>
</dbReference>
<comment type="subcellular location">
    <subcellularLocation>
        <location evidence="1">Membrane</location>
        <topology evidence="1">Single-pass type I membrane protein</topology>
    </subcellularLocation>
</comment>
<dbReference type="InterPro" id="IPR001660">
    <property type="entry name" value="SAM"/>
</dbReference>
<dbReference type="GO" id="GO:0005886">
    <property type="term" value="C:plasma membrane"/>
    <property type="evidence" value="ECO:0007669"/>
    <property type="project" value="TreeGrafter"/>
</dbReference>
<keyword evidence="5" id="KW-0732">Signal</keyword>
<feature type="binding site" evidence="15">
    <location>
        <position position="507"/>
    </location>
    <ligand>
        <name>ATP</name>
        <dbReference type="ChEBI" id="CHEBI:30616"/>
    </ligand>
</feature>